<evidence type="ECO:0000313" key="2">
    <source>
        <dbReference type="EMBL" id="KIY93788.1"/>
    </source>
</evidence>
<evidence type="ECO:0000313" key="3">
    <source>
        <dbReference type="Proteomes" id="UP000054498"/>
    </source>
</evidence>
<evidence type="ECO:0000256" key="1">
    <source>
        <dbReference type="SAM" id="MobiDB-lite"/>
    </source>
</evidence>
<gene>
    <name evidence="2" type="ORF">MNEG_14174</name>
</gene>
<sequence>MACFELTAVGPVGGEETRCRFCDRVLPDWRPALTPAQLQPRPSVMSVRYRGVTHRIQYTPGPDGVDSFLKTLQSIGIKVASASQVTFLCRCPDTGEEVSLRGLKAFDAAAYCASITAAKRLMRGGGGGASGEGGGEGGSAPERARRVSEGDMGVHAAHPDSPTAAGAAARRLFCGPGAAVDPSGASTSSSSSSGSSDAAGGAERVAPPRAAAPAAAGGGRVGRFWGHAAALLLGRRGSH</sequence>
<dbReference type="Proteomes" id="UP000054498">
    <property type="component" value="Unassembled WGS sequence"/>
</dbReference>
<name>A0A0D2KDB0_9CHLO</name>
<dbReference type="KEGG" id="mng:MNEG_14174"/>
<feature type="compositionally biased region" description="Gly residues" evidence="1">
    <location>
        <begin position="124"/>
        <end position="138"/>
    </location>
</feature>
<accession>A0A0D2KDB0</accession>
<dbReference type="EMBL" id="KK104524">
    <property type="protein sequence ID" value="KIY93788.1"/>
    <property type="molecule type" value="Genomic_DNA"/>
</dbReference>
<feature type="compositionally biased region" description="Low complexity" evidence="1">
    <location>
        <begin position="183"/>
        <end position="215"/>
    </location>
</feature>
<reference evidence="2 3" key="1">
    <citation type="journal article" date="2013" name="BMC Genomics">
        <title>Reconstruction of the lipid metabolism for the microalga Monoraphidium neglectum from its genome sequence reveals characteristics suitable for biofuel production.</title>
        <authorList>
            <person name="Bogen C."/>
            <person name="Al-Dilaimi A."/>
            <person name="Albersmeier A."/>
            <person name="Wichmann J."/>
            <person name="Grundmann M."/>
            <person name="Rupp O."/>
            <person name="Lauersen K.J."/>
            <person name="Blifernez-Klassen O."/>
            <person name="Kalinowski J."/>
            <person name="Goesmann A."/>
            <person name="Mussgnug J.H."/>
            <person name="Kruse O."/>
        </authorList>
    </citation>
    <scope>NUCLEOTIDE SEQUENCE [LARGE SCALE GENOMIC DNA]</scope>
    <source>
        <strain evidence="2 3">SAG 48.87</strain>
    </source>
</reference>
<dbReference type="AlphaFoldDB" id="A0A0D2KDB0"/>
<proteinExistence type="predicted"/>
<feature type="region of interest" description="Disordered" evidence="1">
    <location>
        <begin position="124"/>
        <end position="162"/>
    </location>
</feature>
<keyword evidence="3" id="KW-1185">Reference proteome</keyword>
<dbReference type="GeneID" id="25731710"/>
<organism evidence="2 3">
    <name type="scientific">Monoraphidium neglectum</name>
    <dbReference type="NCBI Taxonomy" id="145388"/>
    <lineage>
        <taxon>Eukaryota</taxon>
        <taxon>Viridiplantae</taxon>
        <taxon>Chlorophyta</taxon>
        <taxon>core chlorophytes</taxon>
        <taxon>Chlorophyceae</taxon>
        <taxon>CS clade</taxon>
        <taxon>Sphaeropleales</taxon>
        <taxon>Selenastraceae</taxon>
        <taxon>Monoraphidium</taxon>
    </lineage>
</organism>
<dbReference type="OrthoDB" id="496970at2759"/>
<dbReference type="RefSeq" id="XP_013892808.1">
    <property type="nucleotide sequence ID" value="XM_014037354.1"/>
</dbReference>
<feature type="region of interest" description="Disordered" evidence="1">
    <location>
        <begin position="180"/>
        <end position="219"/>
    </location>
</feature>
<protein>
    <submittedName>
        <fullName evidence="2">Uncharacterized protein</fullName>
    </submittedName>
</protein>